<dbReference type="Proteomes" id="UP000008142">
    <property type="component" value="Unassembled WGS sequence"/>
</dbReference>
<protein>
    <submittedName>
        <fullName evidence="1">Predicted protein</fullName>
    </submittedName>
</protein>
<dbReference type="HOGENOM" id="CLU_1585998_0_0_1"/>
<name>F0UJS9_AJEC8</name>
<dbReference type="OrthoDB" id="10585179at2759"/>
<sequence>MRLYLVKNFGWHVVDDLDRFRPSYLPAQAGCVSSSMYVDDPSELNANRAILSFTPYQVWHIQTHTQGKGKYVFLCELVTRLNETYSSPGRDNPLPRLPSPFFTEPRTSEDAGCSGRYAAERFPGTVFEQILPVHVHVPPDLTASSFLCFILPVLCVVAVMLGKSGWDK</sequence>
<proteinExistence type="predicted"/>
<evidence type="ECO:0000313" key="2">
    <source>
        <dbReference type="Proteomes" id="UP000008142"/>
    </source>
</evidence>
<accession>F0UJS9</accession>
<reference evidence="2" key="1">
    <citation type="submission" date="2008-07" db="EMBL/GenBank/DDBJ databases">
        <title>Annotation of Ajellomyces capsulatus strain H88.</title>
        <authorList>
            <person name="Champion M."/>
            <person name="Cuomo C."/>
            <person name="Ma L.-J."/>
            <person name="Henn M.R."/>
            <person name="Sil A."/>
            <person name="Goldman B."/>
            <person name="Young S.K."/>
            <person name="Kodira C.D."/>
            <person name="Zeng Q."/>
            <person name="Koehrsen M."/>
            <person name="Alvarado L."/>
            <person name="Berlin A."/>
            <person name="Borenstein D."/>
            <person name="Chen Z."/>
            <person name="Engels R."/>
            <person name="Freedman E."/>
            <person name="Gellesch M."/>
            <person name="Goldberg J."/>
            <person name="Griggs A."/>
            <person name="Gujja S."/>
            <person name="Heiman D."/>
            <person name="Hepburn T."/>
            <person name="Howarth C."/>
            <person name="Jen D."/>
            <person name="Larson L."/>
            <person name="Lewis B."/>
            <person name="Mehta T."/>
            <person name="Park D."/>
            <person name="Pearson M."/>
            <person name="Roberts A."/>
            <person name="Saif S."/>
            <person name="Shea T."/>
            <person name="Shenoy N."/>
            <person name="Sisk P."/>
            <person name="Stolte C."/>
            <person name="Sykes S."/>
            <person name="Walk T."/>
            <person name="White J."/>
            <person name="Yandava C."/>
            <person name="Klein B."/>
            <person name="McEwen J.G."/>
            <person name="Puccia R."/>
            <person name="Goldman G.H."/>
            <person name="Felipe M.S."/>
            <person name="Nino-Vega G."/>
            <person name="San-Blas G."/>
            <person name="Taylor J."/>
            <person name="Mendoza L."/>
            <person name="Galagan J."/>
            <person name="Nusbaum C."/>
            <person name="Birren B."/>
        </authorList>
    </citation>
    <scope>NUCLEOTIDE SEQUENCE [LARGE SCALE GENOMIC DNA]</scope>
    <source>
        <strain evidence="2">H88</strain>
    </source>
</reference>
<evidence type="ECO:0000313" key="1">
    <source>
        <dbReference type="EMBL" id="EGC46617.1"/>
    </source>
</evidence>
<dbReference type="AlphaFoldDB" id="F0UJS9"/>
<dbReference type="EMBL" id="DS990639">
    <property type="protein sequence ID" value="EGC46617.1"/>
    <property type="molecule type" value="Genomic_DNA"/>
</dbReference>
<gene>
    <name evidence="1" type="ORF">HCEG_05832</name>
</gene>
<organism evidence="2">
    <name type="scientific">Ajellomyces capsulatus (strain H88)</name>
    <name type="common">Darling's disease fungus</name>
    <name type="synonym">Histoplasma capsulatum</name>
    <dbReference type="NCBI Taxonomy" id="544711"/>
    <lineage>
        <taxon>Eukaryota</taxon>
        <taxon>Fungi</taxon>
        <taxon>Dikarya</taxon>
        <taxon>Ascomycota</taxon>
        <taxon>Pezizomycotina</taxon>
        <taxon>Eurotiomycetes</taxon>
        <taxon>Eurotiomycetidae</taxon>
        <taxon>Onygenales</taxon>
        <taxon>Ajellomycetaceae</taxon>
        <taxon>Histoplasma</taxon>
    </lineage>
</organism>